<reference evidence="5" key="1">
    <citation type="submission" date="2017-11" db="EMBL/GenBank/DDBJ databases">
        <title>Complete genome of Salmonella Myophage Mutine.</title>
        <authorList>
            <person name="Gutierrez J."/>
            <person name="Xie Y."/>
            <person name="Gill J.J."/>
            <person name="Liu M."/>
        </authorList>
    </citation>
    <scope>NUCLEOTIDE SEQUENCE [LARGE SCALE GENOMIC DNA]</scope>
</reference>
<keyword evidence="2" id="KW-0946">Virion</keyword>
<keyword evidence="5" id="KW-1185">Reference proteome</keyword>
<dbReference type="Proteomes" id="UP000240732">
    <property type="component" value="Segment"/>
</dbReference>
<dbReference type="Pfam" id="PF18668">
    <property type="entry name" value="Tail_spike_N"/>
    <property type="match status" value="1"/>
</dbReference>
<comment type="subcellular location">
    <subcellularLocation>
        <location evidence="1">Virion</location>
    </subcellularLocation>
</comment>
<accession>A0A2H5BPB8</accession>
<gene>
    <name evidence="4" type="ORF">CPT_Mutine_047</name>
</gene>
<dbReference type="InterPro" id="IPR040775">
    <property type="entry name" value="Tail_spike_N"/>
</dbReference>
<evidence type="ECO:0000313" key="4">
    <source>
        <dbReference type="EMBL" id="AUG88179.1"/>
    </source>
</evidence>
<dbReference type="GO" id="GO:0051701">
    <property type="term" value="P:biological process involved in interaction with host"/>
    <property type="evidence" value="ECO:0007669"/>
    <property type="project" value="UniProtKB-ARBA"/>
</dbReference>
<evidence type="ECO:0000256" key="1">
    <source>
        <dbReference type="ARBA" id="ARBA00004328"/>
    </source>
</evidence>
<dbReference type="Gene3D" id="2.10.10.80">
    <property type="match status" value="1"/>
</dbReference>
<dbReference type="InterPro" id="IPR012334">
    <property type="entry name" value="Pectin_lyas_fold"/>
</dbReference>
<dbReference type="InterPro" id="IPR011050">
    <property type="entry name" value="Pectin_lyase_fold/virulence"/>
</dbReference>
<dbReference type="SUPFAM" id="SSF51126">
    <property type="entry name" value="Pectin lyase-like"/>
    <property type="match status" value="1"/>
</dbReference>
<dbReference type="Gene3D" id="2.160.20.10">
    <property type="entry name" value="Single-stranded right-handed beta-helix, Pectin lyase-like"/>
    <property type="match status" value="1"/>
</dbReference>
<name>A0A2H5BPB8_9CAUD</name>
<dbReference type="GO" id="GO:0019058">
    <property type="term" value="P:viral life cycle"/>
    <property type="evidence" value="ECO:0007669"/>
    <property type="project" value="UniProtKB-ARBA"/>
</dbReference>
<evidence type="ECO:0000313" key="5">
    <source>
        <dbReference type="Proteomes" id="UP000240732"/>
    </source>
</evidence>
<dbReference type="Gene3D" id="3.30.2020.50">
    <property type="match status" value="1"/>
</dbReference>
<evidence type="ECO:0000259" key="3">
    <source>
        <dbReference type="Pfam" id="PF18668"/>
    </source>
</evidence>
<dbReference type="EMBL" id="MG428992">
    <property type="protein sequence ID" value="AUG88179.1"/>
    <property type="molecule type" value="Genomic_DNA"/>
</dbReference>
<sequence length="1071" mass="115899">MANKPTQPLFPLGLETSESSNIKGFNNSGTIEHSPGAILTFPEDTEVAGLPSSVRYNPDSDEFEGYYENGGWLSLGGGGIRWETLPHAPSSNLLEGRGYLINNTTGTSTVVLPSPTRIGDSVTICDAYGKFATYPLTVSPAGNNLYGSTEDMTISTDNVSATFTWSGPEQGWVITSGVGLGQGRVYSREIFTQILASETSAVTLNTPPTIVDVYADGKRLAESKYSLDGNVITFSPSLPASTELQVIEYTPIQLGNGGGSGSSTITWVYNGGSAIGGETEITLDIVVDDVPAIDINGSRQYKNLGFTFDPLTSKITLAQELDAEDEVVVIINGTPNIYNQIDYTLREVARVTNVKDTEVIYFSVGAVLSGYKVIYDKVTQRSYFIPELPTGTTAVSLSSSAVLVHSAGSVDLGALAVSREEYITLSGTFDSGAVINTKNELLTHTDGKYRWDGTLPKTVAPDSTPETSGGVGLGAWVGVGDATLRSDLSKDNGALLIDGGAITEFKKEFKFLSVGTVTNDRQAVKYTDGMWYIWGGTYPRDITVTTPATDTNWKCVGLLNGYPVNDARNFGFVSGMANALPALNAMIRSPFFKMFFPMGSTINIADKWAMRSFVDIDFNGSTIDWKGAILDSSNKATGYDLNVIHTNDYQGGTVGSYEHIYLRNFNIKGNDVGNGVNLRNVTHFKLENFTVDKSQRAGVNISNCHFGVVTGFHLTDCIARSDLGFTSTELEAWSDGMTTWYGSTEIEISNGLIEVPDTTRGGRCGYVVDGYAPPGNPTTHSIKITNLTVSGYDRPVHTEFSRNVTFENCRFSYLSTDKHQNLKCAVAVWNVYEPTVFINCYFYTQERFMLTEGALAKFYKCKIIKDIETSYMFFPGGGGQNGVIEFDSCEFSQRGGTWGMYNCTFKFYNSTLSSDTASLMDFGTETASRNLEFYSCGLTNIEISGNLAKSGSLIILDATNSGSNVNTGPNATLYVNNSNLFGEVTANTVMRYNGQLPKVLHYLQNVNQQYNGMWLGTGKPVGARPDGTGDWLRGDKIINLDATESNPYLWQCVTAGTPGRWSVAGSLGAGS</sequence>
<dbReference type="GO" id="GO:0044423">
    <property type="term" value="C:virion component"/>
    <property type="evidence" value="ECO:0007669"/>
    <property type="project" value="UniProtKB-KW"/>
</dbReference>
<organism evidence="4 5">
    <name type="scientific">Salmonella phage Mutine</name>
    <dbReference type="NCBI Taxonomy" id="2054274"/>
    <lineage>
        <taxon>Viruses</taxon>
        <taxon>Duplodnaviria</taxon>
        <taxon>Heunggongvirae</taxon>
        <taxon>Uroviricota</taxon>
        <taxon>Caudoviricetes</taxon>
        <taxon>Pantevenvirales</taxon>
        <taxon>Ackermannviridae</taxon>
        <taxon>Cvivirinae</taxon>
        <taxon>Kuttervirus</taxon>
        <taxon>Kuttervirus mutine</taxon>
    </lineage>
</organism>
<evidence type="ECO:0000256" key="2">
    <source>
        <dbReference type="ARBA" id="ARBA00022844"/>
    </source>
</evidence>
<proteinExistence type="predicted"/>
<protein>
    <submittedName>
        <fullName evidence="4">Tail spike protein</fullName>
    </submittedName>
</protein>
<feature type="domain" description="Tail spike TSP1/Gp66 N-terminal" evidence="3">
    <location>
        <begin position="416"/>
        <end position="481"/>
    </location>
</feature>